<proteinExistence type="predicted"/>
<evidence type="ECO:0008006" key="12">
    <source>
        <dbReference type="Google" id="ProtNLM"/>
    </source>
</evidence>
<dbReference type="PROSITE" id="PS00236">
    <property type="entry name" value="NEUROTR_ION_CHANNEL"/>
    <property type="match status" value="1"/>
</dbReference>
<dbReference type="GO" id="GO:0005655">
    <property type="term" value="C:nucleolar ribonuclease P complex"/>
    <property type="evidence" value="ECO:0007669"/>
    <property type="project" value="InterPro"/>
</dbReference>
<evidence type="ECO:0000313" key="11">
    <source>
        <dbReference type="Proteomes" id="UP000327013"/>
    </source>
</evidence>
<reference evidence="10 11" key="1">
    <citation type="submission" date="2019-06" db="EMBL/GenBank/DDBJ databases">
        <title>A chromosomal-level reference genome of Carpinus fangiana (Coryloideae, Betulaceae).</title>
        <authorList>
            <person name="Yang X."/>
            <person name="Wang Z."/>
            <person name="Zhang L."/>
            <person name="Hao G."/>
            <person name="Liu J."/>
            <person name="Yang Y."/>
        </authorList>
    </citation>
    <scope>NUCLEOTIDE SEQUENCE [LARGE SCALE GENOMIC DNA]</scope>
    <source>
        <strain evidence="10">Cfa_2016G</strain>
        <tissue evidence="10">Leaf</tissue>
    </source>
</reference>
<evidence type="ECO:0000256" key="1">
    <source>
        <dbReference type="ARBA" id="ARBA00004123"/>
    </source>
</evidence>
<evidence type="ECO:0000259" key="8">
    <source>
        <dbReference type="Pfam" id="PF08170"/>
    </source>
</evidence>
<sequence length="890" mass="100131">MPGRTTHAVTTNSVPGRQIDSGQLIWCVMMAAFEGSKRPQASTTLPPRKINVKKFTESRGPELEALHSIVADRLSNNFRSRRNKRRRTTAYDNQVARKRCRKRRKLGGEVDKGNALDGDKEKKVPRRVRRRVELRKNPENGFVISGDGTKRLRTHVWHAKRFTMTKLWGFYLPLGLQGRGRGSRALLKWFKNGVLVHDASYHVAVQLEGPEDSLLSVLKMVMVPSPSAFSENISRPVISGVIYGSVMLHHVGAPVSQSIAPVTYMWRPVLQQNRDSDAMNHDGDGCNKPESIECSSFRQIWVWIHVSALSEGLDALKLACQKEMDERGCLVNCFSREGQLAKLEVLGSKSFQHLQKILHPITCSSENSWQLKRHSAAVSDNDSQFKRSAVLENGEDFCTHAILSLRVKDPRIMPETGIADVPESLSAGMLSVPEAEMKEHVALTGISDNNKELLLSICSKPEGKSPIYYDNELWNNSSGVSLPVEESVLCMERHNLHMDNFCLDDPNSGVMNTSTKVQCSRSCPILLLKNNNQKGSLIGWSIVLPLSWVRAFWAPLVSKGAHAIGLREKHWVACEMGLPFFPSDFPDCNAYTNFMATEAAALNQKAERCPPDVRPWRVPIPPPWDTSRLAFNKGPARVGNRKIHSEEDMVDGNLLSNSDSENCSISSFVHHGNQFDGVVARTYSVLTDFMREIQGDHLLLFPQLPDRKTSFCKFMKDESMVDLSLNGIALNHDRKLCYLRILLHAYKEGVFEEGAVVCTPQLTDIELLITRSGNDEGGLQMPQSAVRSYFKEQSSARWELHIPDDAVARESHRWPIGFVTTGFVRGSKKPVAEALCEAVLLARLREEQWKSMPRKRRKEIYVLVRNLRSSSYRLALATIVLEQAEDVEFM</sequence>
<keyword evidence="5" id="KW-0539">Nucleus</keyword>
<keyword evidence="11" id="KW-1185">Reference proteome</keyword>
<evidence type="ECO:0000313" key="10">
    <source>
        <dbReference type="EMBL" id="KAE7999772.1"/>
    </source>
</evidence>
<feature type="domain" description="POPLD" evidence="8">
    <location>
        <begin position="539"/>
        <end position="615"/>
    </location>
</feature>
<dbReference type="GO" id="GO:0016020">
    <property type="term" value="C:membrane"/>
    <property type="evidence" value="ECO:0007669"/>
    <property type="project" value="UniProtKB-SubCell"/>
</dbReference>
<dbReference type="InterPro" id="IPR055079">
    <property type="entry name" value="POP1_C"/>
</dbReference>
<keyword evidence="4" id="KW-0472">Membrane</keyword>
<dbReference type="GO" id="GO:0001682">
    <property type="term" value="P:tRNA 5'-leader removal"/>
    <property type="evidence" value="ECO:0007669"/>
    <property type="project" value="InterPro"/>
</dbReference>
<accession>A0A5N6QK95</accession>
<dbReference type="Proteomes" id="UP000327013">
    <property type="component" value="Chromosome 1"/>
</dbReference>
<evidence type="ECO:0000259" key="9">
    <source>
        <dbReference type="Pfam" id="PF22770"/>
    </source>
</evidence>
<evidence type="ECO:0000256" key="3">
    <source>
        <dbReference type="ARBA" id="ARBA00022694"/>
    </source>
</evidence>
<dbReference type="EMBL" id="CM017321">
    <property type="protein sequence ID" value="KAE7999772.1"/>
    <property type="molecule type" value="Genomic_DNA"/>
</dbReference>
<dbReference type="InterPro" id="IPR018000">
    <property type="entry name" value="Neurotransmitter_ion_chnl_CS"/>
</dbReference>
<protein>
    <recommendedName>
        <fullName evidence="12">Pop1 N-terminal domain-containing protein</fullName>
    </recommendedName>
</protein>
<dbReference type="Pfam" id="PF06978">
    <property type="entry name" value="POP1_N"/>
    <property type="match status" value="1"/>
</dbReference>
<dbReference type="InterPro" id="IPR012590">
    <property type="entry name" value="POPLD_dom"/>
</dbReference>
<evidence type="ECO:0000256" key="2">
    <source>
        <dbReference type="ARBA" id="ARBA00004370"/>
    </source>
</evidence>
<dbReference type="PANTHER" id="PTHR22731">
    <property type="entry name" value="RIBONUCLEASES P/MRP PROTEIN SUBUNIT POP1"/>
    <property type="match status" value="1"/>
</dbReference>
<dbReference type="AlphaFoldDB" id="A0A5N6QK95"/>
<dbReference type="InterPro" id="IPR039182">
    <property type="entry name" value="Pop1"/>
</dbReference>
<gene>
    <name evidence="10" type="ORF">FH972_004172</name>
</gene>
<evidence type="ECO:0000256" key="4">
    <source>
        <dbReference type="ARBA" id="ARBA00023136"/>
    </source>
</evidence>
<dbReference type="InterPro" id="IPR009723">
    <property type="entry name" value="Pop1_N"/>
</dbReference>
<feature type="domain" description="Pop1 N-terminal" evidence="7">
    <location>
        <begin position="152"/>
        <end position="209"/>
    </location>
</feature>
<name>A0A5N6QK95_9ROSI</name>
<organism evidence="10 11">
    <name type="scientific">Carpinus fangiana</name>
    <dbReference type="NCBI Taxonomy" id="176857"/>
    <lineage>
        <taxon>Eukaryota</taxon>
        <taxon>Viridiplantae</taxon>
        <taxon>Streptophyta</taxon>
        <taxon>Embryophyta</taxon>
        <taxon>Tracheophyta</taxon>
        <taxon>Spermatophyta</taxon>
        <taxon>Magnoliopsida</taxon>
        <taxon>eudicotyledons</taxon>
        <taxon>Gunneridae</taxon>
        <taxon>Pentapetalae</taxon>
        <taxon>rosids</taxon>
        <taxon>fabids</taxon>
        <taxon>Fagales</taxon>
        <taxon>Betulaceae</taxon>
        <taxon>Carpinus</taxon>
    </lineage>
</organism>
<feature type="compositionally biased region" description="Basic and acidic residues" evidence="6">
    <location>
        <begin position="106"/>
        <end position="122"/>
    </location>
</feature>
<dbReference type="PANTHER" id="PTHR22731:SF3">
    <property type="entry name" value="RIBONUCLEASES P_MRP PROTEIN SUBUNIT POP1"/>
    <property type="match status" value="1"/>
</dbReference>
<dbReference type="OrthoDB" id="442863at2759"/>
<dbReference type="Pfam" id="PF22770">
    <property type="entry name" value="POP1_C"/>
    <property type="match status" value="1"/>
</dbReference>
<evidence type="ECO:0000259" key="7">
    <source>
        <dbReference type="Pfam" id="PF06978"/>
    </source>
</evidence>
<evidence type="ECO:0000256" key="6">
    <source>
        <dbReference type="SAM" id="MobiDB-lite"/>
    </source>
</evidence>
<keyword evidence="3" id="KW-0819">tRNA processing</keyword>
<evidence type="ECO:0000256" key="5">
    <source>
        <dbReference type="ARBA" id="ARBA00023242"/>
    </source>
</evidence>
<comment type="subcellular location">
    <subcellularLocation>
        <location evidence="2">Membrane</location>
    </subcellularLocation>
    <subcellularLocation>
        <location evidence="1">Nucleus</location>
    </subcellularLocation>
</comment>
<dbReference type="GO" id="GO:0000172">
    <property type="term" value="C:ribonuclease MRP complex"/>
    <property type="evidence" value="ECO:0007669"/>
    <property type="project" value="InterPro"/>
</dbReference>
<dbReference type="Pfam" id="PF08170">
    <property type="entry name" value="POPLD"/>
    <property type="match status" value="1"/>
</dbReference>
<feature type="domain" description="POP1 C-terminal" evidence="9">
    <location>
        <begin position="796"/>
        <end position="880"/>
    </location>
</feature>
<feature type="region of interest" description="Disordered" evidence="6">
    <location>
        <begin position="104"/>
        <end position="126"/>
    </location>
</feature>